<keyword evidence="1" id="KW-0472">Membrane</keyword>
<dbReference type="STRING" id="52560.SAMN04488082_10235"/>
<feature type="transmembrane region" description="Helical" evidence="1">
    <location>
        <begin position="147"/>
        <end position="167"/>
    </location>
</feature>
<organism evidence="2 3">
    <name type="scientific">Desulfomicrobium apsheronum</name>
    <dbReference type="NCBI Taxonomy" id="52560"/>
    <lineage>
        <taxon>Bacteria</taxon>
        <taxon>Pseudomonadati</taxon>
        <taxon>Thermodesulfobacteriota</taxon>
        <taxon>Desulfovibrionia</taxon>
        <taxon>Desulfovibrionales</taxon>
        <taxon>Desulfomicrobiaceae</taxon>
        <taxon>Desulfomicrobium</taxon>
    </lineage>
</organism>
<accession>A0A1I3PL06</accession>
<keyword evidence="3" id="KW-1185">Reference proteome</keyword>
<proteinExistence type="predicted"/>
<evidence type="ECO:0000256" key="1">
    <source>
        <dbReference type="SAM" id="Phobius"/>
    </source>
</evidence>
<dbReference type="EMBL" id="FORX01000002">
    <property type="protein sequence ID" value="SFJ22185.1"/>
    <property type="molecule type" value="Genomic_DNA"/>
</dbReference>
<sequence length="183" mass="19922">MKRIDTERQRLREFVEFVQADRVVPSARMDDAVLGTVAKDLRPAPWRVFSKLTLIGVATGSATLAVCPQFGLGFGSHNAFLHEIHDAISPGLFYLLCGMLFVALGAILSGCWLTRNELNAVGKVVNRYFAAYCILAYVTLVTLGPEIFAASSLTWIVGALLSNVVCYGSVVRLRHAWGCDDAA</sequence>
<reference evidence="3" key="1">
    <citation type="submission" date="2016-10" db="EMBL/GenBank/DDBJ databases">
        <authorList>
            <person name="Varghese N."/>
            <person name="Submissions S."/>
        </authorList>
    </citation>
    <scope>NUCLEOTIDE SEQUENCE [LARGE SCALE GENOMIC DNA]</scope>
    <source>
        <strain evidence="3">DSM 5918</strain>
    </source>
</reference>
<dbReference type="RefSeq" id="WP_092372523.1">
    <property type="nucleotide sequence ID" value="NZ_FORX01000002.1"/>
</dbReference>
<keyword evidence="1" id="KW-1133">Transmembrane helix</keyword>
<protein>
    <submittedName>
        <fullName evidence="2">Uncharacterized protein</fullName>
    </submittedName>
</protein>
<keyword evidence="1" id="KW-0812">Transmembrane</keyword>
<dbReference type="OrthoDB" id="5505061at2"/>
<name>A0A1I3PL06_9BACT</name>
<feature type="transmembrane region" description="Helical" evidence="1">
    <location>
        <begin position="125"/>
        <end position="141"/>
    </location>
</feature>
<evidence type="ECO:0000313" key="2">
    <source>
        <dbReference type="EMBL" id="SFJ22185.1"/>
    </source>
</evidence>
<gene>
    <name evidence="2" type="ORF">SAMN04488082_10235</name>
</gene>
<feature type="transmembrane region" description="Helical" evidence="1">
    <location>
        <begin position="92"/>
        <end position="113"/>
    </location>
</feature>
<dbReference type="Proteomes" id="UP000198635">
    <property type="component" value="Unassembled WGS sequence"/>
</dbReference>
<evidence type="ECO:0000313" key="3">
    <source>
        <dbReference type="Proteomes" id="UP000198635"/>
    </source>
</evidence>
<dbReference type="AlphaFoldDB" id="A0A1I3PL06"/>
<feature type="transmembrane region" description="Helical" evidence="1">
    <location>
        <begin position="52"/>
        <end position="72"/>
    </location>
</feature>